<sequence>MDDFFTFVNRQNTIKMKKYIALLLLVLSTTITLAQKKEKIKGSKIVTTEQREINEFQTLIVEDNLEISLERGEKAEVKIEADENLQDIVSVEVSNNTLRISTTKKASSFKKLNIRVTYTDKLSLVNAKNETTVNAIQELLLNSITLKAEDESKLFINANVTSFTLQADGKSKTELNLKSTTATVELNKNSTLKALINTIDLKIDQYQKSTSTIEGTAENAMIRLDNNSSFTGNKFTTKKAEITTESYTNCSLFVANNVIITATDKSEIQLLGLPKIEILKFLDEAKLSKKIK</sequence>
<evidence type="ECO:0000313" key="3">
    <source>
        <dbReference type="Proteomes" id="UP000184036"/>
    </source>
</evidence>
<protein>
    <submittedName>
        <fullName evidence="2">Putative auto-transporter adhesin, head GIN domain</fullName>
    </submittedName>
</protein>
<organism evidence="2 3">
    <name type="scientific">Flavobacterium segetis</name>
    <dbReference type="NCBI Taxonomy" id="271157"/>
    <lineage>
        <taxon>Bacteria</taxon>
        <taxon>Pseudomonadati</taxon>
        <taxon>Bacteroidota</taxon>
        <taxon>Flavobacteriia</taxon>
        <taxon>Flavobacteriales</taxon>
        <taxon>Flavobacteriaceae</taxon>
        <taxon>Flavobacterium</taxon>
    </lineage>
</organism>
<evidence type="ECO:0000313" key="2">
    <source>
        <dbReference type="EMBL" id="SHF79410.1"/>
    </source>
</evidence>
<dbReference type="EMBL" id="FQWE01000001">
    <property type="protein sequence ID" value="SHF79410.1"/>
    <property type="molecule type" value="Genomic_DNA"/>
</dbReference>
<dbReference type="AlphaFoldDB" id="A0A1M5EJW0"/>
<keyword evidence="3" id="KW-1185">Reference proteome</keyword>
<reference evidence="3" key="1">
    <citation type="submission" date="2016-11" db="EMBL/GenBank/DDBJ databases">
        <authorList>
            <person name="Varghese N."/>
            <person name="Submissions S."/>
        </authorList>
    </citation>
    <scope>NUCLEOTIDE SEQUENCE [LARGE SCALE GENOMIC DNA]</scope>
    <source>
        <strain evidence="3">DSM 19741</strain>
    </source>
</reference>
<dbReference type="STRING" id="271157.SAMN05444396_101425"/>
<proteinExistence type="predicted"/>
<accession>A0A1M5EJW0</accession>
<dbReference type="Gene3D" id="2.160.20.120">
    <property type="match status" value="1"/>
</dbReference>
<evidence type="ECO:0000259" key="1">
    <source>
        <dbReference type="Pfam" id="PF10988"/>
    </source>
</evidence>
<dbReference type="Pfam" id="PF10988">
    <property type="entry name" value="DUF2807"/>
    <property type="match status" value="1"/>
</dbReference>
<dbReference type="InterPro" id="IPR021255">
    <property type="entry name" value="DUF2807"/>
</dbReference>
<name>A0A1M5EJW0_9FLAO</name>
<dbReference type="Proteomes" id="UP000184036">
    <property type="component" value="Unassembled WGS sequence"/>
</dbReference>
<feature type="domain" description="Putative auto-transporter adhesin head GIN" evidence="1">
    <location>
        <begin position="55"/>
        <end position="194"/>
    </location>
</feature>
<gene>
    <name evidence="2" type="ORF">SAMN05444396_101425</name>
</gene>